<evidence type="ECO:0008006" key="4">
    <source>
        <dbReference type="Google" id="ProtNLM"/>
    </source>
</evidence>
<keyword evidence="1" id="KW-0732">Signal</keyword>
<organism evidence="2 3">
    <name type="scientific">Devosia lucknowensis</name>
    <dbReference type="NCBI Taxonomy" id="1096929"/>
    <lineage>
        <taxon>Bacteria</taxon>
        <taxon>Pseudomonadati</taxon>
        <taxon>Pseudomonadota</taxon>
        <taxon>Alphaproteobacteria</taxon>
        <taxon>Hyphomicrobiales</taxon>
        <taxon>Devosiaceae</taxon>
        <taxon>Devosia</taxon>
    </lineage>
</organism>
<dbReference type="AlphaFoldDB" id="A0A1Y6F8Q2"/>
<protein>
    <recommendedName>
        <fullName evidence="4">Beta/Gamma crystallin</fullName>
    </recommendedName>
</protein>
<dbReference type="OrthoDB" id="4736977at2"/>
<feature type="signal peptide" evidence="1">
    <location>
        <begin position="1"/>
        <end position="22"/>
    </location>
</feature>
<keyword evidence="3" id="KW-1185">Reference proteome</keyword>
<dbReference type="RefSeq" id="WP_086469959.1">
    <property type="nucleotide sequence ID" value="NZ_FXWK01000001.1"/>
</dbReference>
<reference evidence="3" key="1">
    <citation type="submission" date="2017-04" db="EMBL/GenBank/DDBJ databases">
        <authorList>
            <person name="Varghese N."/>
            <person name="Submissions S."/>
        </authorList>
    </citation>
    <scope>NUCLEOTIDE SEQUENCE [LARGE SCALE GENOMIC DNA]</scope>
</reference>
<evidence type="ECO:0000256" key="1">
    <source>
        <dbReference type="SAM" id="SignalP"/>
    </source>
</evidence>
<accession>A0A1Y6F8Q2</accession>
<evidence type="ECO:0000313" key="2">
    <source>
        <dbReference type="EMBL" id="SMQ68773.1"/>
    </source>
</evidence>
<proteinExistence type="predicted"/>
<feature type="chain" id="PRO_5013164878" description="Beta/Gamma crystallin" evidence="1">
    <location>
        <begin position="23"/>
        <end position="108"/>
    </location>
</feature>
<gene>
    <name evidence="2" type="ORF">SAMN06295905_1656</name>
</gene>
<dbReference type="EMBL" id="FXWK01000001">
    <property type="protein sequence ID" value="SMQ68773.1"/>
    <property type="molecule type" value="Genomic_DNA"/>
</dbReference>
<sequence>MKIARIALATALFAFGVSSVNALDRRVRINNYTSYDIIEFYASHTDASNWQEDILGRDILPAGSSVMINIDDGTGYCVFDFKAVFEDGEELEKYGNNVCELAEFNYTE</sequence>
<evidence type="ECO:0000313" key="3">
    <source>
        <dbReference type="Proteomes" id="UP000194474"/>
    </source>
</evidence>
<name>A0A1Y6F8Q2_9HYPH</name>
<dbReference type="Proteomes" id="UP000194474">
    <property type="component" value="Unassembled WGS sequence"/>
</dbReference>